<dbReference type="Proteomes" id="UP001207742">
    <property type="component" value="Unassembled WGS sequence"/>
</dbReference>
<dbReference type="EMBL" id="JAPDNS010000002">
    <property type="protein sequence ID" value="MCW3486822.1"/>
    <property type="molecule type" value="Genomic_DNA"/>
</dbReference>
<sequence>MIRQFILPVALLLLLATGSDGQSNTFPASGDVGIGTLSPAAKLHVSGGRIKVENPTSTQSQFGGLWPLYIVGNWPNVGFNAYVDDNNWKYGAGSVNNYGGTIQFNPNNGDFTFHSSSAAGNTGANIHYNTLLTLKQNGTVGIGAPTPGNYKLNVAGLINASSIVVQSGFKNTPVFNRHYQLPALSSIEQYINTHHQLPGIPSAKTMTTEGVDLGKMNEALLHKIQELTLYLIQQQKSIAAIQSDIQQLKQRHHN</sequence>
<keyword evidence="3" id="KW-1185">Reference proteome</keyword>
<proteinExistence type="predicted"/>
<evidence type="ECO:0000256" key="1">
    <source>
        <dbReference type="SAM" id="SignalP"/>
    </source>
</evidence>
<organism evidence="2 3">
    <name type="scientific">Chitinophaga nivalis</name>
    <dbReference type="NCBI Taxonomy" id="2991709"/>
    <lineage>
        <taxon>Bacteria</taxon>
        <taxon>Pseudomonadati</taxon>
        <taxon>Bacteroidota</taxon>
        <taxon>Chitinophagia</taxon>
        <taxon>Chitinophagales</taxon>
        <taxon>Chitinophagaceae</taxon>
        <taxon>Chitinophaga</taxon>
    </lineage>
</organism>
<dbReference type="RefSeq" id="WP_264733637.1">
    <property type="nucleotide sequence ID" value="NZ_JAPDNR010000001.1"/>
</dbReference>
<protein>
    <recommendedName>
        <fullName evidence="4">BZIP transcription factor</fullName>
    </recommendedName>
</protein>
<feature type="signal peptide" evidence="1">
    <location>
        <begin position="1"/>
        <end position="21"/>
    </location>
</feature>
<gene>
    <name evidence="2" type="ORF">OL497_23190</name>
</gene>
<evidence type="ECO:0000313" key="3">
    <source>
        <dbReference type="Proteomes" id="UP001207742"/>
    </source>
</evidence>
<feature type="chain" id="PRO_5045131745" description="BZIP transcription factor" evidence="1">
    <location>
        <begin position="22"/>
        <end position="254"/>
    </location>
</feature>
<comment type="caution">
    <text evidence="2">The sequence shown here is derived from an EMBL/GenBank/DDBJ whole genome shotgun (WGS) entry which is preliminary data.</text>
</comment>
<evidence type="ECO:0000313" key="2">
    <source>
        <dbReference type="EMBL" id="MCW3486822.1"/>
    </source>
</evidence>
<reference evidence="2 3" key="1">
    <citation type="submission" date="2022-10" db="EMBL/GenBank/DDBJ databases">
        <title>Chitinophaga nivalis PC15 sp. nov., isolated from Pyeongchang county, South Korea.</title>
        <authorList>
            <person name="Trinh H.N."/>
        </authorList>
    </citation>
    <scope>NUCLEOTIDE SEQUENCE [LARGE SCALE GENOMIC DNA]</scope>
    <source>
        <strain evidence="2 3">PC14</strain>
    </source>
</reference>
<evidence type="ECO:0008006" key="4">
    <source>
        <dbReference type="Google" id="ProtNLM"/>
    </source>
</evidence>
<name>A0ABT3IS64_9BACT</name>
<keyword evidence="1" id="KW-0732">Signal</keyword>
<accession>A0ABT3IS64</accession>